<gene>
    <name evidence="3" type="ORF">VA599_13440</name>
</gene>
<dbReference type="RefSeq" id="WP_346789000.1">
    <property type="nucleotide sequence ID" value="NZ_JAYFSJ010000009.1"/>
</dbReference>
<comment type="caution">
    <text evidence="3">The sequence shown here is derived from an EMBL/GenBank/DDBJ whole genome shotgun (WGS) entry which is preliminary data.</text>
</comment>
<dbReference type="Proteomes" id="UP001405405">
    <property type="component" value="Unassembled WGS sequence"/>
</dbReference>
<protein>
    <submittedName>
        <fullName evidence="3">HNH endonuclease</fullName>
    </submittedName>
</protein>
<reference evidence="3 4" key="1">
    <citation type="submission" date="2023-12" db="EMBL/GenBank/DDBJ databases">
        <title>Chromobacterium sp. strain TRC.1.1.SA producing antimicrobial pigment.</title>
        <authorList>
            <person name="Verma N."/>
            <person name="Choksket S."/>
            <person name="Pinnaka A.K."/>
            <person name="Korpole S."/>
        </authorList>
    </citation>
    <scope>NUCLEOTIDE SEQUENCE [LARGE SCALE GENOMIC DNA]</scope>
    <source>
        <strain evidence="3 4">TRC1.1.SA</strain>
    </source>
</reference>
<proteinExistence type="predicted"/>
<evidence type="ECO:0000259" key="2">
    <source>
        <dbReference type="SMART" id="SM00507"/>
    </source>
</evidence>
<dbReference type="CDD" id="cd00085">
    <property type="entry name" value="HNHc"/>
    <property type="match status" value="1"/>
</dbReference>
<evidence type="ECO:0000313" key="4">
    <source>
        <dbReference type="Proteomes" id="UP001405405"/>
    </source>
</evidence>
<sequence length="138" mass="15547">MPVAPSRPCRYAMQGCRQMAAPGNSCCPEHAANVRRAADQRRMSDETVAKVRRWYRQRIWFARRDACLKAALYRCATAGCVNRATDCDHIRPHRGDWSLFIESSNHQALCHSCHSRKTAREDGGFGNRRREAGQGVGG</sequence>
<dbReference type="GO" id="GO:0004519">
    <property type="term" value="F:endonuclease activity"/>
    <property type="evidence" value="ECO:0007669"/>
    <property type="project" value="UniProtKB-KW"/>
</dbReference>
<name>A0ABV0CLQ4_9NEIS</name>
<dbReference type="Gene3D" id="1.10.30.50">
    <property type="match status" value="1"/>
</dbReference>
<evidence type="ECO:0000313" key="3">
    <source>
        <dbReference type="EMBL" id="MEN7431758.1"/>
    </source>
</evidence>
<accession>A0ABV0CLQ4</accession>
<organism evidence="3 4">
    <name type="scientific">Chromobacterium indicum</name>
    <dbReference type="NCBI Taxonomy" id="3110228"/>
    <lineage>
        <taxon>Bacteria</taxon>
        <taxon>Pseudomonadati</taxon>
        <taxon>Pseudomonadota</taxon>
        <taxon>Betaproteobacteria</taxon>
        <taxon>Neisseriales</taxon>
        <taxon>Chromobacteriaceae</taxon>
        <taxon>Chromobacterium</taxon>
    </lineage>
</organism>
<evidence type="ECO:0000256" key="1">
    <source>
        <dbReference type="SAM" id="MobiDB-lite"/>
    </source>
</evidence>
<feature type="region of interest" description="Disordered" evidence="1">
    <location>
        <begin position="117"/>
        <end position="138"/>
    </location>
</feature>
<dbReference type="EMBL" id="JAYFSJ010000009">
    <property type="protein sequence ID" value="MEN7431758.1"/>
    <property type="molecule type" value="Genomic_DNA"/>
</dbReference>
<keyword evidence="4" id="KW-1185">Reference proteome</keyword>
<keyword evidence="3" id="KW-0255">Endonuclease</keyword>
<feature type="domain" description="HNH nuclease" evidence="2">
    <location>
        <begin position="62"/>
        <end position="115"/>
    </location>
</feature>
<feature type="compositionally biased region" description="Basic and acidic residues" evidence="1">
    <location>
        <begin position="118"/>
        <end position="132"/>
    </location>
</feature>
<dbReference type="SMART" id="SM00507">
    <property type="entry name" value="HNHc"/>
    <property type="match status" value="1"/>
</dbReference>
<keyword evidence="3" id="KW-0540">Nuclease</keyword>
<dbReference type="InterPro" id="IPR003615">
    <property type="entry name" value="HNH_nuc"/>
</dbReference>
<keyword evidence="3" id="KW-0378">Hydrolase</keyword>